<name>A0ABW2U8Z8_9BACT</name>
<proteinExistence type="predicted"/>
<feature type="domain" description="Abortive infection protein-like C-terminal" evidence="1">
    <location>
        <begin position="198"/>
        <end position="241"/>
    </location>
</feature>
<comment type="caution">
    <text evidence="2">The sequence shown here is derived from an EMBL/GenBank/DDBJ whole genome shotgun (WGS) entry which is preliminary data.</text>
</comment>
<evidence type="ECO:0000259" key="1">
    <source>
        <dbReference type="Pfam" id="PF14355"/>
    </source>
</evidence>
<gene>
    <name evidence="2" type="ORF">ACFQT0_23475</name>
</gene>
<dbReference type="EMBL" id="JBHTEK010000001">
    <property type="protein sequence ID" value="MFC7669995.1"/>
    <property type="molecule type" value="Genomic_DNA"/>
</dbReference>
<protein>
    <submittedName>
        <fullName evidence="2">Abortive infection family protein</fullName>
    </submittedName>
</protein>
<evidence type="ECO:0000313" key="3">
    <source>
        <dbReference type="Proteomes" id="UP001596513"/>
    </source>
</evidence>
<sequence length="244" mass="27605">MSDLTGFKKHKLEKALRMGNGYVLDFSNPSLQSFVYDSTGLDILDEKYSSGSGSKANRLRTFWEKAPNHAVGKLITDLLEYRKHRDAENDVIVETAETENIADCLKTAVALSRNITVENLDSIQPINSDKDFNLLSETIRKSIEDNQPEVALDRLHTFLVKYVRELCGKHGIKFETHEALHGIFGKYVKHVVAQGHIKSIMSERILKFSINVIDGFNEVRNSQSFAHDNPILNYDESILILVVV</sequence>
<accession>A0ABW2U8Z8</accession>
<reference evidence="3" key="1">
    <citation type="journal article" date="2019" name="Int. J. Syst. Evol. Microbiol.">
        <title>The Global Catalogue of Microorganisms (GCM) 10K type strain sequencing project: providing services to taxonomists for standard genome sequencing and annotation.</title>
        <authorList>
            <consortium name="The Broad Institute Genomics Platform"/>
            <consortium name="The Broad Institute Genome Sequencing Center for Infectious Disease"/>
            <person name="Wu L."/>
            <person name="Ma J."/>
        </authorList>
    </citation>
    <scope>NUCLEOTIDE SEQUENCE [LARGE SCALE GENOMIC DNA]</scope>
    <source>
        <strain evidence="3">JCM 19635</strain>
    </source>
</reference>
<dbReference type="InterPro" id="IPR026001">
    <property type="entry name" value="Abi-like_C"/>
</dbReference>
<keyword evidence="3" id="KW-1185">Reference proteome</keyword>
<organism evidence="2 3">
    <name type="scientific">Hymenobacter humi</name>
    <dbReference type="NCBI Taxonomy" id="1411620"/>
    <lineage>
        <taxon>Bacteria</taxon>
        <taxon>Pseudomonadati</taxon>
        <taxon>Bacteroidota</taxon>
        <taxon>Cytophagia</taxon>
        <taxon>Cytophagales</taxon>
        <taxon>Hymenobacteraceae</taxon>
        <taxon>Hymenobacter</taxon>
    </lineage>
</organism>
<dbReference type="RefSeq" id="WP_380205465.1">
    <property type="nucleotide sequence ID" value="NZ_JBHTEK010000001.1"/>
</dbReference>
<dbReference type="Proteomes" id="UP001596513">
    <property type="component" value="Unassembled WGS sequence"/>
</dbReference>
<evidence type="ECO:0000313" key="2">
    <source>
        <dbReference type="EMBL" id="MFC7669995.1"/>
    </source>
</evidence>
<dbReference type="Pfam" id="PF14355">
    <property type="entry name" value="Abi_C"/>
    <property type="match status" value="1"/>
</dbReference>